<gene>
    <name evidence="1" type="ORF">L6452_18849</name>
</gene>
<organism evidence="1 2">
    <name type="scientific">Arctium lappa</name>
    <name type="common">Greater burdock</name>
    <name type="synonym">Lappa major</name>
    <dbReference type="NCBI Taxonomy" id="4217"/>
    <lineage>
        <taxon>Eukaryota</taxon>
        <taxon>Viridiplantae</taxon>
        <taxon>Streptophyta</taxon>
        <taxon>Embryophyta</taxon>
        <taxon>Tracheophyta</taxon>
        <taxon>Spermatophyta</taxon>
        <taxon>Magnoliopsida</taxon>
        <taxon>eudicotyledons</taxon>
        <taxon>Gunneridae</taxon>
        <taxon>Pentapetalae</taxon>
        <taxon>asterids</taxon>
        <taxon>campanulids</taxon>
        <taxon>Asterales</taxon>
        <taxon>Asteraceae</taxon>
        <taxon>Carduoideae</taxon>
        <taxon>Cardueae</taxon>
        <taxon>Arctiinae</taxon>
        <taxon>Arctium</taxon>
    </lineage>
</organism>
<dbReference type="EMBL" id="CM042051">
    <property type="protein sequence ID" value="KAI3730172.1"/>
    <property type="molecule type" value="Genomic_DNA"/>
</dbReference>
<protein>
    <submittedName>
        <fullName evidence="1">Uncharacterized protein</fullName>
    </submittedName>
</protein>
<evidence type="ECO:0000313" key="2">
    <source>
        <dbReference type="Proteomes" id="UP001055879"/>
    </source>
</evidence>
<proteinExistence type="predicted"/>
<sequence>MFFFFFFGFFVIYLRFDLAVFWGEKEDVRSRMRMAVDDETPKFVIPPPFPERFAQPKKENKLETAPEDIQDPYHVIPKVTSQEKQVAAIEEENGVLTEEEILAVDDFEIVFVADFTNGHPSGVSYEHFADSPNPYVPKLFAPTNHEG</sequence>
<comment type="caution">
    <text evidence="1">The sequence shown here is derived from an EMBL/GenBank/DDBJ whole genome shotgun (WGS) entry which is preliminary data.</text>
</comment>
<evidence type="ECO:0000313" key="1">
    <source>
        <dbReference type="EMBL" id="KAI3730172.1"/>
    </source>
</evidence>
<reference evidence="1 2" key="2">
    <citation type="journal article" date="2022" name="Mol. Ecol. Resour.">
        <title>The genomes of chicory, endive, great burdock and yacon provide insights into Asteraceae paleo-polyploidization history and plant inulin production.</title>
        <authorList>
            <person name="Fan W."/>
            <person name="Wang S."/>
            <person name="Wang H."/>
            <person name="Wang A."/>
            <person name="Jiang F."/>
            <person name="Liu H."/>
            <person name="Zhao H."/>
            <person name="Xu D."/>
            <person name="Zhang Y."/>
        </authorList>
    </citation>
    <scope>NUCLEOTIDE SEQUENCE [LARGE SCALE GENOMIC DNA]</scope>
    <source>
        <strain evidence="2">cv. Niubang</strain>
    </source>
</reference>
<accession>A0ACB9C774</accession>
<dbReference type="Proteomes" id="UP001055879">
    <property type="component" value="Linkage Group LG05"/>
</dbReference>
<reference evidence="2" key="1">
    <citation type="journal article" date="2022" name="Mol. Ecol. Resour.">
        <title>The genomes of chicory, endive, great burdock and yacon provide insights into Asteraceae palaeo-polyploidization history and plant inulin production.</title>
        <authorList>
            <person name="Fan W."/>
            <person name="Wang S."/>
            <person name="Wang H."/>
            <person name="Wang A."/>
            <person name="Jiang F."/>
            <person name="Liu H."/>
            <person name="Zhao H."/>
            <person name="Xu D."/>
            <person name="Zhang Y."/>
        </authorList>
    </citation>
    <scope>NUCLEOTIDE SEQUENCE [LARGE SCALE GENOMIC DNA]</scope>
    <source>
        <strain evidence="2">cv. Niubang</strain>
    </source>
</reference>
<keyword evidence="2" id="KW-1185">Reference proteome</keyword>
<name>A0ACB9C774_ARCLA</name>